<reference evidence="1" key="1">
    <citation type="journal article" date="2015" name="Nature">
        <title>Complex archaea that bridge the gap between prokaryotes and eukaryotes.</title>
        <authorList>
            <person name="Spang A."/>
            <person name="Saw J.H."/>
            <person name="Jorgensen S.L."/>
            <person name="Zaremba-Niedzwiedzka K."/>
            <person name="Martijn J."/>
            <person name="Lind A.E."/>
            <person name="van Eijk R."/>
            <person name="Schleper C."/>
            <person name="Guy L."/>
            <person name="Ettema T.J."/>
        </authorList>
    </citation>
    <scope>NUCLEOTIDE SEQUENCE</scope>
</reference>
<protein>
    <submittedName>
        <fullName evidence="1">Uncharacterized protein</fullName>
    </submittedName>
</protein>
<proteinExistence type="predicted"/>
<dbReference type="EMBL" id="LAZR01029141">
    <property type="protein sequence ID" value="KKL60449.1"/>
    <property type="molecule type" value="Genomic_DNA"/>
</dbReference>
<evidence type="ECO:0000313" key="1">
    <source>
        <dbReference type="EMBL" id="KKL60449.1"/>
    </source>
</evidence>
<comment type="caution">
    <text evidence="1">The sequence shown here is derived from an EMBL/GenBank/DDBJ whole genome shotgun (WGS) entry which is preliminary data.</text>
</comment>
<dbReference type="AlphaFoldDB" id="A0A0F9DFQ8"/>
<name>A0A0F9DFQ8_9ZZZZ</name>
<accession>A0A0F9DFQ8</accession>
<organism evidence="1">
    <name type="scientific">marine sediment metagenome</name>
    <dbReference type="NCBI Taxonomy" id="412755"/>
    <lineage>
        <taxon>unclassified sequences</taxon>
        <taxon>metagenomes</taxon>
        <taxon>ecological metagenomes</taxon>
    </lineage>
</organism>
<gene>
    <name evidence="1" type="ORF">LCGC14_2205200</name>
</gene>
<sequence>MKIEMTGRTERMEFGDLVVGRAFCWVTGKGRMGSTLHVKTGMGSFVSFQDGNVEPYTGSAASPEMRVVPVVIDLIRCSPRET</sequence>